<dbReference type="PROSITE" id="PS51257">
    <property type="entry name" value="PROKAR_LIPOPROTEIN"/>
    <property type="match status" value="1"/>
</dbReference>
<evidence type="ECO:0008006" key="3">
    <source>
        <dbReference type="Google" id="ProtNLM"/>
    </source>
</evidence>
<dbReference type="KEGG" id="rsi:Runsl_3714"/>
<dbReference type="Proteomes" id="UP000000493">
    <property type="component" value="Chromosome"/>
</dbReference>
<name>A0A7U3ZMU2_RUNSL</name>
<keyword evidence="2" id="KW-1185">Reference proteome</keyword>
<dbReference type="EMBL" id="CP002859">
    <property type="protein sequence ID" value="AEI50072.1"/>
    <property type="molecule type" value="Genomic_DNA"/>
</dbReference>
<dbReference type="AlphaFoldDB" id="A0A7U3ZMU2"/>
<reference evidence="2" key="1">
    <citation type="submission" date="2011-06" db="EMBL/GenBank/DDBJ databases">
        <title>The complete genome of chromosome of Runella slithyformis DSM 19594.</title>
        <authorList>
            <consortium name="US DOE Joint Genome Institute (JGI-PGF)"/>
            <person name="Lucas S."/>
            <person name="Han J."/>
            <person name="Lapidus A."/>
            <person name="Bruce D."/>
            <person name="Goodwin L."/>
            <person name="Pitluck S."/>
            <person name="Peters L."/>
            <person name="Kyrpides N."/>
            <person name="Mavromatis K."/>
            <person name="Ivanova N."/>
            <person name="Ovchinnikova G."/>
            <person name="Zhang X."/>
            <person name="Misra M."/>
            <person name="Detter J.C."/>
            <person name="Tapia R."/>
            <person name="Han C."/>
            <person name="Land M."/>
            <person name="Hauser L."/>
            <person name="Markowitz V."/>
            <person name="Cheng J.-F."/>
            <person name="Hugenholtz P."/>
            <person name="Woyke T."/>
            <person name="Wu D."/>
            <person name="Tindall B."/>
            <person name="Faehrich R."/>
            <person name="Brambilla E."/>
            <person name="Klenk H.-P."/>
            <person name="Eisen J.A."/>
        </authorList>
    </citation>
    <scope>NUCLEOTIDE SEQUENCE [LARGE SCALE GENOMIC DNA]</scope>
    <source>
        <strain evidence="2">ATCC 29530 / DSM 19594 / LMG 11500 / NCIMB 11436 / LSU 4</strain>
    </source>
</reference>
<sequence length="203" mass="22234">MNHLKKVSLKAEALSNTMKMYAYLVIALALFVSACSGTQGEPGPVGPQGPVGPKGDPGTSSGAAFYSTNWVSVSKQSFITNYNKTERYSTIGLQGGVIQTYLTQKTMDGGMTFLYNRTAANKAFVNAVPWDTYFNDAHVTYSFAMEPGRISAFVSFSKDVDVNQFFVDEEFRAVIVPPATGARLGHVNWKDYNEVKKVLNLQD</sequence>
<organism evidence="1 2">
    <name type="scientific">Runella slithyformis (strain ATCC 29530 / DSM 19594 / LMG 11500 / NCIMB 11436 / LSU 4)</name>
    <dbReference type="NCBI Taxonomy" id="761193"/>
    <lineage>
        <taxon>Bacteria</taxon>
        <taxon>Pseudomonadati</taxon>
        <taxon>Bacteroidota</taxon>
        <taxon>Cytophagia</taxon>
        <taxon>Cytophagales</taxon>
        <taxon>Spirosomataceae</taxon>
        <taxon>Runella</taxon>
    </lineage>
</organism>
<accession>A0A7U3ZMU2</accession>
<protein>
    <recommendedName>
        <fullName evidence="3">Collagen-like protein</fullName>
    </recommendedName>
</protein>
<reference evidence="1 2" key="2">
    <citation type="journal article" date="2012" name="Stand. Genomic Sci.">
        <title>Complete genome sequence of the aquatic bacterium Runella slithyformis type strain (LSU 4(T)).</title>
        <authorList>
            <person name="Copeland A."/>
            <person name="Zhang X."/>
            <person name="Misra M."/>
            <person name="Lapidus A."/>
            <person name="Nolan M."/>
            <person name="Lucas S."/>
            <person name="Deshpande S."/>
            <person name="Cheng J.F."/>
            <person name="Tapia R."/>
            <person name="Goodwin L.A."/>
            <person name="Pitluck S."/>
            <person name="Liolios K."/>
            <person name="Pagani I."/>
            <person name="Ivanova N."/>
            <person name="Mikhailova N."/>
            <person name="Pati A."/>
            <person name="Chen A."/>
            <person name="Palaniappan K."/>
            <person name="Land M."/>
            <person name="Hauser L."/>
            <person name="Pan C."/>
            <person name="Jeffries C.D."/>
            <person name="Detter J.C."/>
            <person name="Brambilla E.M."/>
            <person name="Rohde M."/>
            <person name="Djao O.D."/>
            <person name="Goker M."/>
            <person name="Sikorski J."/>
            <person name="Tindall B.J."/>
            <person name="Woyke T."/>
            <person name="Bristow J."/>
            <person name="Eisen J.A."/>
            <person name="Markowitz V."/>
            <person name="Hugenholtz P."/>
            <person name="Kyrpides N.C."/>
            <person name="Klenk H.P."/>
            <person name="Mavromatis K."/>
        </authorList>
    </citation>
    <scope>NUCLEOTIDE SEQUENCE [LARGE SCALE GENOMIC DNA]</scope>
    <source>
        <strain evidence="2">ATCC 29530 / DSM 19594 / LMG 11500 / NCIMB 11436 / LSU 4</strain>
    </source>
</reference>
<evidence type="ECO:0000313" key="2">
    <source>
        <dbReference type="Proteomes" id="UP000000493"/>
    </source>
</evidence>
<evidence type="ECO:0000313" key="1">
    <source>
        <dbReference type="EMBL" id="AEI50072.1"/>
    </source>
</evidence>
<gene>
    <name evidence="1" type="ordered locus">Runsl_3714</name>
</gene>
<proteinExistence type="predicted"/>